<evidence type="ECO:0000256" key="1">
    <source>
        <dbReference type="SAM" id="SignalP"/>
    </source>
</evidence>
<keyword evidence="1" id="KW-0732">Signal</keyword>
<reference evidence="2" key="1">
    <citation type="submission" date="2020-10" db="EMBL/GenBank/DDBJ databases">
        <title>Phylogeny of dyella-like bacteria.</title>
        <authorList>
            <person name="Fu J."/>
        </authorList>
    </citation>
    <scope>NUCLEOTIDE SEQUENCE</scope>
    <source>
        <strain evidence="2">DHON07</strain>
    </source>
</reference>
<dbReference type="EMBL" id="JADIKF010000040">
    <property type="protein sequence ID" value="MBM7132225.1"/>
    <property type="molecule type" value="Genomic_DNA"/>
</dbReference>
<gene>
    <name evidence="2" type="ORF">ISS99_22065</name>
</gene>
<dbReference type="RefSeq" id="WP_204633742.1">
    <property type="nucleotide sequence ID" value="NZ_BSOC01000001.1"/>
</dbReference>
<comment type="caution">
    <text evidence="2">The sequence shown here is derived from an EMBL/GenBank/DDBJ whole genome shotgun (WGS) entry which is preliminary data.</text>
</comment>
<evidence type="ECO:0000313" key="3">
    <source>
        <dbReference type="Proteomes" id="UP001430193"/>
    </source>
</evidence>
<dbReference type="Proteomes" id="UP001430193">
    <property type="component" value="Unassembled WGS sequence"/>
</dbReference>
<keyword evidence="3" id="KW-1185">Reference proteome</keyword>
<protein>
    <submittedName>
        <fullName evidence="2">Uncharacterized protein</fullName>
    </submittedName>
</protein>
<accession>A0ABS2KM46</accession>
<feature type="signal peptide" evidence="1">
    <location>
        <begin position="1"/>
        <end position="27"/>
    </location>
</feature>
<feature type="chain" id="PRO_5046857458" evidence="1">
    <location>
        <begin position="28"/>
        <end position="128"/>
    </location>
</feature>
<name>A0ABS2KM46_9GAMM</name>
<organism evidence="2 3">
    <name type="scientific">Dyella mobilis</name>
    <dbReference type="NCBI Taxonomy" id="1849582"/>
    <lineage>
        <taxon>Bacteria</taxon>
        <taxon>Pseudomonadati</taxon>
        <taxon>Pseudomonadota</taxon>
        <taxon>Gammaproteobacteria</taxon>
        <taxon>Lysobacterales</taxon>
        <taxon>Rhodanobacteraceae</taxon>
        <taxon>Dyella</taxon>
    </lineage>
</organism>
<evidence type="ECO:0000313" key="2">
    <source>
        <dbReference type="EMBL" id="MBM7132225.1"/>
    </source>
</evidence>
<proteinExistence type="predicted"/>
<sequence>MRTRLQTRHAMLCAGFLLLAGPQAAFAADEGVCTGRVEAPQQCRWMAGRVQVGNGTPAIRITQQGGHRVYAVGPSEHEWMPDNLRSRLTLDNAVQADFRICPIHRSQPNGLREVCVDEVKHLKVIDHP</sequence>